<dbReference type="GO" id="GO:0005886">
    <property type="term" value="C:plasma membrane"/>
    <property type="evidence" value="ECO:0007669"/>
    <property type="project" value="UniProtKB-SubCell"/>
</dbReference>
<feature type="transmembrane region" description="Helical" evidence="6">
    <location>
        <begin position="133"/>
        <end position="156"/>
    </location>
</feature>
<dbReference type="EMBL" id="JACCFY010000001">
    <property type="protein sequence ID" value="NYJ77582.1"/>
    <property type="molecule type" value="Genomic_DNA"/>
</dbReference>
<feature type="transmembrane region" description="Helical" evidence="6">
    <location>
        <begin position="98"/>
        <end position="121"/>
    </location>
</feature>
<evidence type="ECO:0000256" key="3">
    <source>
        <dbReference type="ARBA" id="ARBA00022989"/>
    </source>
</evidence>
<feature type="region of interest" description="Disordered" evidence="5">
    <location>
        <begin position="193"/>
        <end position="213"/>
    </location>
</feature>
<keyword evidence="9" id="KW-1185">Reference proteome</keyword>
<dbReference type="PROSITE" id="PS50850">
    <property type="entry name" value="MFS"/>
    <property type="match status" value="1"/>
</dbReference>
<organism evidence="8 9">
    <name type="scientific">Nesterenkonia xinjiangensis</name>
    <dbReference type="NCBI Taxonomy" id="225327"/>
    <lineage>
        <taxon>Bacteria</taxon>
        <taxon>Bacillati</taxon>
        <taxon>Actinomycetota</taxon>
        <taxon>Actinomycetes</taxon>
        <taxon>Micrococcales</taxon>
        <taxon>Micrococcaceae</taxon>
        <taxon>Nesterenkonia</taxon>
    </lineage>
</organism>
<evidence type="ECO:0000259" key="7">
    <source>
        <dbReference type="PROSITE" id="PS50850"/>
    </source>
</evidence>
<dbReference type="SUPFAM" id="SSF103473">
    <property type="entry name" value="MFS general substrate transporter"/>
    <property type="match status" value="1"/>
</dbReference>
<dbReference type="InterPro" id="IPR036259">
    <property type="entry name" value="MFS_trans_sf"/>
</dbReference>
<feature type="transmembrane region" description="Helical" evidence="6">
    <location>
        <begin position="72"/>
        <end position="92"/>
    </location>
</feature>
<evidence type="ECO:0000256" key="5">
    <source>
        <dbReference type="SAM" id="MobiDB-lite"/>
    </source>
</evidence>
<keyword evidence="4 6" id="KW-0472">Membrane</keyword>
<feature type="transmembrane region" description="Helical" evidence="6">
    <location>
        <begin position="311"/>
        <end position="328"/>
    </location>
</feature>
<feature type="transmembrane region" description="Helical" evidence="6">
    <location>
        <begin position="261"/>
        <end position="282"/>
    </location>
</feature>
<keyword evidence="2 6" id="KW-0812">Transmembrane</keyword>
<evidence type="ECO:0000313" key="9">
    <source>
        <dbReference type="Proteomes" id="UP000535437"/>
    </source>
</evidence>
<evidence type="ECO:0000256" key="4">
    <source>
        <dbReference type="ARBA" id="ARBA00023136"/>
    </source>
</evidence>
<accession>A0A7Z0GKA4</accession>
<proteinExistence type="predicted"/>
<dbReference type="Pfam" id="PF07690">
    <property type="entry name" value="MFS_1"/>
    <property type="match status" value="1"/>
</dbReference>
<dbReference type="GO" id="GO:0022857">
    <property type="term" value="F:transmembrane transporter activity"/>
    <property type="evidence" value="ECO:0007669"/>
    <property type="project" value="InterPro"/>
</dbReference>
<dbReference type="AlphaFoldDB" id="A0A7Z0GKA4"/>
<feature type="transmembrane region" description="Helical" evidence="6">
    <location>
        <begin position="41"/>
        <end position="60"/>
    </location>
</feature>
<dbReference type="InterPro" id="IPR020846">
    <property type="entry name" value="MFS_dom"/>
</dbReference>
<gene>
    <name evidence="8" type="ORF">HNR09_000993</name>
</gene>
<dbReference type="PANTHER" id="PTHR23526">
    <property type="entry name" value="INTEGRAL MEMBRANE TRANSPORT PROTEIN-RELATED"/>
    <property type="match status" value="1"/>
</dbReference>
<dbReference type="PANTHER" id="PTHR23526:SF4">
    <property type="entry name" value="INTEGRAL MEMBRANE TRANSPORT PROTEIN"/>
    <property type="match status" value="1"/>
</dbReference>
<evidence type="ECO:0000256" key="6">
    <source>
        <dbReference type="SAM" id="Phobius"/>
    </source>
</evidence>
<feature type="domain" description="Major facilitator superfamily (MFS) profile" evidence="7">
    <location>
        <begin position="8"/>
        <end position="403"/>
    </location>
</feature>
<reference evidence="8 9" key="1">
    <citation type="submission" date="2020-07" db="EMBL/GenBank/DDBJ databases">
        <title>Sequencing the genomes of 1000 actinobacteria strains.</title>
        <authorList>
            <person name="Klenk H.-P."/>
        </authorList>
    </citation>
    <scope>NUCLEOTIDE SEQUENCE [LARGE SCALE GENOMIC DNA]</scope>
    <source>
        <strain evidence="8 9">DSM 15475</strain>
    </source>
</reference>
<dbReference type="Proteomes" id="UP000535437">
    <property type="component" value="Unassembled WGS sequence"/>
</dbReference>
<comment type="subcellular location">
    <subcellularLocation>
        <location evidence="1">Cell membrane</location>
        <topology evidence="1">Multi-pass membrane protein</topology>
    </subcellularLocation>
</comment>
<evidence type="ECO:0000256" key="2">
    <source>
        <dbReference type="ARBA" id="ARBA00022692"/>
    </source>
</evidence>
<evidence type="ECO:0000256" key="1">
    <source>
        <dbReference type="ARBA" id="ARBA00004651"/>
    </source>
</evidence>
<keyword evidence="3 6" id="KW-1133">Transmembrane helix</keyword>
<sequence>MRPSPRLWLILLVATSMLGQFSVNMIRPATTYKVDALGGDAGMVGVVAASYAMIPLVIAMPVGRLIQRMGTLAGLIGGGLCVMAAGAAAIALSPAVWGVVAGSVTLGLGQLVFAIGGQSAVSRAADPAKRDAAFGWFTAGVSAGQMLGPPVAGWIISAPEDVETGIDASILAGGAVALPGALLLFLAMGRMRGTSRRRPGTQPRTTARRDVQRVSTRAILRTPKVGSHIASSAGLLALTDVLVAFLPLLGQRAGLSPSEVGLLLALRGLGSLASRVLLGLLVRRVSREVLLVLSLLLSAVCFAAMPLTTATVVLAGTLMAVGGFFLGLGQPLTMTMVTAAVPEGWSAPALALRLIGNRLGQVVMPAAAGALAGPVGPAAAIWLGAGALLLCGADQLRHLPRGGPDASE</sequence>
<comment type="caution">
    <text evidence="8">The sequence shown here is derived from an EMBL/GenBank/DDBJ whole genome shotgun (WGS) entry which is preliminary data.</text>
</comment>
<name>A0A7Z0GKA4_9MICC</name>
<feature type="transmembrane region" description="Helical" evidence="6">
    <location>
        <begin position="168"/>
        <end position="188"/>
    </location>
</feature>
<protein>
    <submittedName>
        <fullName evidence="8">MFS family permease</fullName>
    </submittedName>
</protein>
<dbReference type="RefSeq" id="WP_179541042.1">
    <property type="nucleotide sequence ID" value="NZ_BAAALL010000004.1"/>
</dbReference>
<dbReference type="InterPro" id="IPR011701">
    <property type="entry name" value="MFS"/>
</dbReference>
<feature type="transmembrane region" description="Helical" evidence="6">
    <location>
        <begin position="289"/>
        <end position="305"/>
    </location>
</feature>
<dbReference type="Gene3D" id="1.20.1250.20">
    <property type="entry name" value="MFS general substrate transporter like domains"/>
    <property type="match status" value="1"/>
</dbReference>
<feature type="transmembrane region" description="Helical" evidence="6">
    <location>
        <begin position="229"/>
        <end position="249"/>
    </location>
</feature>
<evidence type="ECO:0000313" key="8">
    <source>
        <dbReference type="EMBL" id="NYJ77582.1"/>
    </source>
</evidence>
<dbReference type="InterPro" id="IPR052528">
    <property type="entry name" value="Sugar_transport-like"/>
</dbReference>